<dbReference type="GO" id="GO:0005634">
    <property type="term" value="C:nucleus"/>
    <property type="evidence" value="ECO:0007669"/>
    <property type="project" value="TreeGrafter"/>
</dbReference>
<dbReference type="GO" id="GO:0003712">
    <property type="term" value="F:transcription coregulator activity"/>
    <property type="evidence" value="ECO:0007669"/>
    <property type="project" value="TreeGrafter"/>
</dbReference>
<evidence type="ECO:0000256" key="2">
    <source>
        <dbReference type="ARBA" id="ARBA00023163"/>
    </source>
</evidence>
<feature type="compositionally biased region" description="Low complexity" evidence="4">
    <location>
        <begin position="555"/>
        <end position="567"/>
    </location>
</feature>
<reference evidence="5 6" key="1">
    <citation type="journal article" date="2021" name="Nat. Commun.">
        <title>Incipient diploidization of the medicinal plant Perilla within 10,000 years.</title>
        <authorList>
            <person name="Zhang Y."/>
            <person name="Shen Q."/>
            <person name="Leng L."/>
            <person name="Zhang D."/>
            <person name="Chen S."/>
            <person name="Shi Y."/>
            <person name="Ning Z."/>
            <person name="Chen S."/>
        </authorList>
    </citation>
    <scope>NUCLEOTIDE SEQUENCE [LARGE SCALE GENOMIC DNA]</scope>
    <source>
        <strain evidence="6">cv. PC099</strain>
    </source>
</reference>
<organism evidence="5 6">
    <name type="scientific">Perilla frutescens var. hirtella</name>
    <name type="common">Perilla citriodora</name>
    <name type="synonym">Perilla setoyensis</name>
    <dbReference type="NCBI Taxonomy" id="608512"/>
    <lineage>
        <taxon>Eukaryota</taxon>
        <taxon>Viridiplantae</taxon>
        <taxon>Streptophyta</taxon>
        <taxon>Embryophyta</taxon>
        <taxon>Tracheophyta</taxon>
        <taxon>Spermatophyta</taxon>
        <taxon>Magnoliopsida</taxon>
        <taxon>eudicotyledons</taxon>
        <taxon>Gunneridae</taxon>
        <taxon>Pentapetalae</taxon>
        <taxon>asterids</taxon>
        <taxon>lamiids</taxon>
        <taxon>Lamiales</taxon>
        <taxon>Lamiaceae</taxon>
        <taxon>Nepetoideae</taxon>
        <taxon>Elsholtzieae</taxon>
        <taxon>Perilla</taxon>
    </lineage>
</organism>
<name>A0AAD4JFK6_PERFH</name>
<dbReference type="SUPFAM" id="SSF46689">
    <property type="entry name" value="Homeodomain-like"/>
    <property type="match status" value="1"/>
</dbReference>
<dbReference type="InterPro" id="IPR009057">
    <property type="entry name" value="Homeodomain-like_sf"/>
</dbReference>
<feature type="compositionally biased region" description="Low complexity" evidence="4">
    <location>
        <begin position="78"/>
        <end position="87"/>
    </location>
</feature>
<evidence type="ECO:0008006" key="7">
    <source>
        <dbReference type="Google" id="ProtNLM"/>
    </source>
</evidence>
<keyword evidence="2" id="KW-0804">Transcription</keyword>
<dbReference type="GO" id="GO:0006355">
    <property type="term" value="P:regulation of DNA-templated transcription"/>
    <property type="evidence" value="ECO:0007669"/>
    <property type="project" value="TreeGrafter"/>
</dbReference>
<keyword evidence="3" id="KW-0539">Nucleus</keyword>
<keyword evidence="6" id="KW-1185">Reference proteome</keyword>
<feature type="region of interest" description="Disordered" evidence="4">
    <location>
        <begin position="440"/>
        <end position="477"/>
    </location>
</feature>
<evidence type="ECO:0000313" key="6">
    <source>
        <dbReference type="Proteomes" id="UP001190926"/>
    </source>
</evidence>
<comment type="caution">
    <text evidence="5">The sequence shown here is derived from an EMBL/GenBank/DDBJ whole genome shotgun (WGS) entry which is preliminary data.</text>
</comment>
<evidence type="ECO:0000256" key="4">
    <source>
        <dbReference type="SAM" id="MobiDB-lite"/>
    </source>
</evidence>
<feature type="region of interest" description="Disordered" evidence="4">
    <location>
        <begin position="1355"/>
        <end position="1426"/>
    </location>
</feature>
<feature type="region of interest" description="Disordered" evidence="4">
    <location>
        <begin position="752"/>
        <end position="793"/>
    </location>
</feature>
<evidence type="ECO:0000313" key="5">
    <source>
        <dbReference type="EMBL" id="KAH6832233.1"/>
    </source>
</evidence>
<gene>
    <name evidence="5" type="ORF">C2S53_005582</name>
</gene>
<dbReference type="InterPro" id="IPR052435">
    <property type="entry name" value="YY1-Transcr_Regul"/>
</dbReference>
<feature type="region of interest" description="Disordered" evidence="4">
    <location>
        <begin position="277"/>
        <end position="309"/>
    </location>
</feature>
<keyword evidence="1" id="KW-0805">Transcription regulation</keyword>
<dbReference type="PANTHER" id="PTHR16088">
    <property type="entry name" value="YY1 ASSOCIATED PROTEIN-RELATED"/>
    <property type="match status" value="1"/>
</dbReference>
<evidence type="ECO:0000256" key="3">
    <source>
        <dbReference type="ARBA" id="ARBA00023242"/>
    </source>
</evidence>
<dbReference type="PANTHER" id="PTHR16088:SF3">
    <property type="entry name" value="GON-4-LIKE PROTEIN"/>
    <property type="match status" value="1"/>
</dbReference>
<feature type="region of interest" description="Disordered" evidence="4">
    <location>
        <begin position="1132"/>
        <end position="1153"/>
    </location>
</feature>
<feature type="region of interest" description="Disordered" evidence="4">
    <location>
        <begin position="38"/>
        <end position="165"/>
    </location>
</feature>
<dbReference type="Proteomes" id="UP001190926">
    <property type="component" value="Unassembled WGS sequence"/>
</dbReference>
<feature type="region of interest" description="Disordered" evidence="4">
    <location>
        <begin position="539"/>
        <end position="572"/>
    </location>
</feature>
<feature type="compositionally biased region" description="Acidic residues" evidence="4">
    <location>
        <begin position="41"/>
        <end position="68"/>
    </location>
</feature>
<evidence type="ECO:0000256" key="1">
    <source>
        <dbReference type="ARBA" id="ARBA00023015"/>
    </source>
</evidence>
<accession>A0AAD4JFK6</accession>
<feature type="compositionally biased region" description="Polar residues" evidence="4">
    <location>
        <begin position="1390"/>
        <end position="1417"/>
    </location>
</feature>
<sequence length="1426" mass="157075">MSGCSTSVSTEVQDSNHQDAVFDCSKLSKASEQCALQHENEVDEENKLEDGNGNEDVAEEEDEDEDADFNPFMKETNSLEASSSLSSEVEDVDGDVADSRGNNCAAVGKKSKEKHGDTGGNVENGEEIVMQTAVSSGKECGKNSDLAYSSTTEKESALVDQSDNGSLFDKENEVNLADISNVTDSRKSMVDMDTDGAICMRTRARYSLASFTLDELETFLQETDDEDDLQNVDDEEEYRKFLAAVLRGDDSQNLHENANVDDEDEENDADFELELEEALESEPEEVEKRRMTRRNRCQKASLERSKKLSGQLNRPLRPLLPFASIGSFSPADGKHLTPSITSSHMPPVYNGYTCGFTPHQIGQLHCLIHEHVQLLIQVFSICVLEPGKSHIASEVKELVVQMLKKRDQALAWRTISYPSFCFFPPYIHPSVSDAIQNALPSKDGNKNVHQNPDNFSMSNGRQTCLSNDQAGSSQTPGHTSWAPYVCGPVLSVMDVAPLRLVENYINDVSSAACAYERYQIEHGFETPCQKEPLFPLRNSQCSAESDGQGEMENTPPDSSTVLSPSSSNRMPKKTMAAALLERAKNQPVFPVPKEIAKLAQRFWPLFNPAFYPHKPPPATLANRVLFTDTEDELLALGLMEYNTDWKAIQQRFLPCKSRHQIFVRQKNRASSKAPENPIKAVRRIKNSPLTLEETARIELGLKKFKLDFMSIWRFFLPYRDPSLLPRQWRIASGTQKSYKSDANKKAKRHLYELRRKTSKPSPSSGHSSSEKEGDSSDNAVEETNSGDNHIDKDDEAYVHEAFLADWMPENNTSSSFPTCLPSQEGPLAREQKDNPSYRDIQPSVCSWSSAALRPSNSQIVLRPYRARKPNNARLVKLAPDLPPVNLPPSVRVMSQSAFKNSQAITSAKVPGNILRTAGSVGENRTLHAGSNIYLGFGSSVKSVPTRNNHVNVTSSQQRNHSDVTTNKCVLERGNSDLQMHPLLFQAPQDGHLPYYPSSTSTSSSFNFFSGKQPQLSLSLFHNPRHIRDAVNFLSKSSKHPEKNAATSGVDFHPLLQRTDDVDAESVASRPSGRLPSIAASRQGCAPILNPSPLTSKPFVDGISSALGTKASSLSGKGNELDLNIHLSFTSKNREGAESRNTDVRDTSRSAGAPVSAVIESKSAKGSIKKRDCAPGGISTELDSSDIPLVTSRHRASRKVSDDMHDESLPEIIMEQEELSDSEEEFGDNVEFECEEMADSEAESTSDSEQVNMPNEEVHLDETDADIDNGRVLNSQNEYESNTCSISEALDMADKGLNVKPNSLSLNLNSCPPVSPYSNPHNTAAAAAYEFGPFGTTGTFGPNQYLVDSKGSIKLLKPGADRMQKKRSKDDEPKHHDGDASPRNPRKRICRSNTTNSSNTVPGKGDSSPNMDTIVDNSKNVKPDEIG</sequence>
<feature type="compositionally biased region" description="Polar residues" evidence="4">
    <location>
        <begin position="447"/>
        <end position="477"/>
    </location>
</feature>
<feature type="compositionally biased region" description="Basic and acidic residues" evidence="4">
    <location>
        <begin position="1132"/>
        <end position="1147"/>
    </location>
</feature>
<feature type="compositionally biased region" description="Basic and acidic residues" evidence="4">
    <location>
        <begin position="827"/>
        <end position="836"/>
    </location>
</feature>
<feature type="compositionally biased region" description="Basic and acidic residues" evidence="4">
    <location>
        <begin position="1358"/>
        <end position="1379"/>
    </location>
</feature>
<feature type="region of interest" description="Disordered" evidence="4">
    <location>
        <begin position="813"/>
        <end position="837"/>
    </location>
</feature>
<dbReference type="EMBL" id="SDAM02000072">
    <property type="protein sequence ID" value="KAH6832233.1"/>
    <property type="molecule type" value="Genomic_DNA"/>
</dbReference>
<protein>
    <recommendedName>
        <fullName evidence="7">Homeodomain-like superfamily protein</fullName>
    </recommendedName>
</protein>
<proteinExistence type="predicted"/>